<dbReference type="EMBL" id="CM046392">
    <property type="protein sequence ID" value="KAI8555329.1"/>
    <property type="molecule type" value="Genomic_DNA"/>
</dbReference>
<reference evidence="1" key="1">
    <citation type="submission" date="2022-02" db="EMBL/GenBank/DDBJ databases">
        <title>Plant Genome Project.</title>
        <authorList>
            <person name="Zhang R.-G."/>
        </authorList>
    </citation>
    <scope>NUCLEOTIDE SEQUENCE</scope>
    <source>
        <strain evidence="1">AT1</strain>
    </source>
</reference>
<sequence length="749" mass="81402">MPLSELYAMARGKVGSVQQKTTPYSTDQSPLRNNEFVELVWDNGQIMMHGQSIRRIPIPNNFQSQTMKLRDKDPGNVTNSKTGKFGTLESGFNDFATATPSGEMGLSQDDDTVPWWSYPFSDSLQHDYCSELLPELSGVTVNDISAQNSFSSIDKRNSCNQTIRGTTSICGQNGFSLELVNRSNVSSSEVGKSSRSRSGQFFPWSFQESPAPIPSLRSGVSGVISNDTSNTKHDSCGDSIQAQLSADDLSSIKIQKQDSGLPNASSSFMNFSHFSRPAALVRANLQNVGSKGTAPSSSILTEPMLVDLSNGLRNEMGSYSQPYSVPPKVDAKPVVAKPLEEPHAVYQKDSDKNDKLPNQVLGASASEGMPDGEKTRDPLVACSSVGSGNSAERASNDPTHNFKRKYRETDDSEGRSEDIEEESTGVRKAAAVRGATGSKRSRAAEVHNLSERRRRDRINEKMRALQELIPNCNKVCNNSLHFLANLNIRNLYRRCNVDELLAPFASQLHLDFDVIEVESILYSVHDLLPHTWLMDYALWYYKVDKASMLDEAIEYLKTLQLQVQIMSMGAGLYMPPMMVPTGMQHMHAAHMAQFSPMAVGMGLGMGMNGGSLGWPTIQVPSMQGPHFSAPRPQPILGTTNFQGMGVSNVQVFGHPGEGLAMSSPRAHLMPLPGGPPINLAGGLNANGTAAAVEVPNSAPTTNSKDLLETTNSQMVHNTDANSSMNQESSQCQATSEGLEQPTPVATDER</sequence>
<comment type="caution">
    <text evidence="1">The sequence shown here is derived from an EMBL/GenBank/DDBJ whole genome shotgun (WGS) entry which is preliminary data.</text>
</comment>
<evidence type="ECO:0000313" key="2">
    <source>
        <dbReference type="Proteomes" id="UP001062846"/>
    </source>
</evidence>
<protein>
    <submittedName>
        <fullName evidence="1">Uncharacterized protein</fullName>
    </submittedName>
</protein>
<dbReference type="Proteomes" id="UP001062846">
    <property type="component" value="Chromosome 5"/>
</dbReference>
<evidence type="ECO:0000313" key="1">
    <source>
        <dbReference type="EMBL" id="KAI8555329.1"/>
    </source>
</evidence>
<accession>A0ACC0NQU4</accession>
<keyword evidence="2" id="KW-1185">Reference proteome</keyword>
<proteinExistence type="predicted"/>
<gene>
    <name evidence="1" type="ORF">RHMOL_Rhmol05G0166400</name>
</gene>
<name>A0ACC0NQU4_RHOML</name>
<organism evidence="1 2">
    <name type="scientific">Rhododendron molle</name>
    <name type="common">Chinese azalea</name>
    <name type="synonym">Azalea mollis</name>
    <dbReference type="NCBI Taxonomy" id="49168"/>
    <lineage>
        <taxon>Eukaryota</taxon>
        <taxon>Viridiplantae</taxon>
        <taxon>Streptophyta</taxon>
        <taxon>Embryophyta</taxon>
        <taxon>Tracheophyta</taxon>
        <taxon>Spermatophyta</taxon>
        <taxon>Magnoliopsida</taxon>
        <taxon>eudicotyledons</taxon>
        <taxon>Gunneridae</taxon>
        <taxon>Pentapetalae</taxon>
        <taxon>asterids</taxon>
        <taxon>Ericales</taxon>
        <taxon>Ericaceae</taxon>
        <taxon>Ericoideae</taxon>
        <taxon>Rhodoreae</taxon>
        <taxon>Rhododendron</taxon>
    </lineage>
</organism>